<proteinExistence type="predicted"/>
<dbReference type="EMBL" id="JBHLVZ010000005">
    <property type="protein sequence ID" value="MFC0385458.1"/>
    <property type="molecule type" value="Genomic_DNA"/>
</dbReference>
<dbReference type="Gene3D" id="3.40.50.300">
    <property type="entry name" value="P-loop containing nucleotide triphosphate hydrolases"/>
    <property type="match status" value="1"/>
</dbReference>
<dbReference type="SUPFAM" id="SSF53795">
    <property type="entry name" value="PEP carboxykinase-like"/>
    <property type="match status" value="1"/>
</dbReference>
<dbReference type="Proteomes" id="UP001589789">
    <property type="component" value="Unassembled WGS sequence"/>
</dbReference>
<dbReference type="GO" id="GO:0016301">
    <property type="term" value="F:kinase activity"/>
    <property type="evidence" value="ECO:0007669"/>
    <property type="project" value="UniProtKB-KW"/>
</dbReference>
<organism evidence="2 3">
    <name type="scientific">Muricoccus vinaceus</name>
    <dbReference type="NCBI Taxonomy" id="424704"/>
    <lineage>
        <taxon>Bacteria</taxon>
        <taxon>Pseudomonadati</taxon>
        <taxon>Pseudomonadota</taxon>
        <taxon>Alphaproteobacteria</taxon>
        <taxon>Acetobacterales</taxon>
        <taxon>Roseomonadaceae</taxon>
        <taxon>Muricoccus</taxon>
    </lineage>
</organism>
<evidence type="ECO:0000313" key="2">
    <source>
        <dbReference type="EMBL" id="MFC0385458.1"/>
    </source>
</evidence>
<dbReference type="InterPro" id="IPR011104">
    <property type="entry name" value="Hpr_kin/Pase_C"/>
</dbReference>
<dbReference type="Pfam" id="PF07475">
    <property type="entry name" value="Hpr_kinase_C"/>
    <property type="match status" value="1"/>
</dbReference>
<sequence>MLQHASCAARAGAGVLLLGPPGAGKSDLLLRLMGEGWSLVADDQVLLRAEGDGLRASAPAALRGMIEVRGLGLMEGLGSEAEAVLALAVDCVPRAGVPRLPEPARFEALGRALPRLAMHATEASAPRKLALALDALAGRIACRAGALEGAGPRADAGEAGR</sequence>
<evidence type="ECO:0000313" key="3">
    <source>
        <dbReference type="Proteomes" id="UP001589789"/>
    </source>
</evidence>
<reference evidence="2 3" key="1">
    <citation type="submission" date="2024-09" db="EMBL/GenBank/DDBJ databases">
        <authorList>
            <person name="Sun Q."/>
            <person name="Mori K."/>
        </authorList>
    </citation>
    <scope>NUCLEOTIDE SEQUENCE [LARGE SCALE GENOMIC DNA]</scope>
    <source>
        <strain evidence="2 3">CCM 7468</strain>
    </source>
</reference>
<dbReference type="InterPro" id="IPR027417">
    <property type="entry name" value="P-loop_NTPase"/>
</dbReference>
<evidence type="ECO:0000259" key="1">
    <source>
        <dbReference type="Pfam" id="PF07475"/>
    </source>
</evidence>
<accession>A0ABV6IPB4</accession>
<name>A0ABV6IPB4_9PROT</name>
<keyword evidence="3" id="KW-1185">Reference proteome</keyword>
<keyword evidence="2" id="KW-0418">Kinase</keyword>
<protein>
    <submittedName>
        <fullName evidence="2">HPr kinase/phosphorylase</fullName>
    </submittedName>
</protein>
<gene>
    <name evidence="2" type="ORF">ACFFIC_07790</name>
</gene>
<keyword evidence="2" id="KW-0808">Transferase</keyword>
<dbReference type="RefSeq" id="WP_377049604.1">
    <property type="nucleotide sequence ID" value="NZ_JBHLVZ010000005.1"/>
</dbReference>
<feature type="domain" description="HPr kinase/phosphorylase C-terminal" evidence="1">
    <location>
        <begin position="4"/>
        <end position="75"/>
    </location>
</feature>
<comment type="caution">
    <text evidence="2">The sequence shown here is derived from an EMBL/GenBank/DDBJ whole genome shotgun (WGS) entry which is preliminary data.</text>
</comment>